<dbReference type="CDD" id="cd04301">
    <property type="entry name" value="NAT_SF"/>
    <property type="match status" value="1"/>
</dbReference>
<evidence type="ECO:0000259" key="1">
    <source>
        <dbReference type="PROSITE" id="PS51186"/>
    </source>
</evidence>
<dbReference type="Pfam" id="PF00583">
    <property type="entry name" value="Acetyltransf_1"/>
    <property type="match status" value="1"/>
</dbReference>
<dbReference type="EMBL" id="KB008086">
    <property type="protein sequence ID" value="ELR13683.1"/>
    <property type="molecule type" value="Genomic_DNA"/>
</dbReference>
<dbReference type="RefSeq" id="XP_004335696.1">
    <property type="nucleotide sequence ID" value="XM_004335648.1"/>
</dbReference>
<dbReference type="GeneID" id="14914248"/>
<organism evidence="2 3">
    <name type="scientific">Acanthamoeba castellanii (strain ATCC 30010 / Neff)</name>
    <dbReference type="NCBI Taxonomy" id="1257118"/>
    <lineage>
        <taxon>Eukaryota</taxon>
        <taxon>Amoebozoa</taxon>
        <taxon>Discosea</taxon>
        <taxon>Longamoebia</taxon>
        <taxon>Centramoebida</taxon>
        <taxon>Acanthamoebidae</taxon>
        <taxon>Acanthamoeba</taxon>
    </lineage>
</organism>
<proteinExistence type="predicted"/>
<keyword evidence="3" id="KW-1185">Reference proteome</keyword>
<sequence>MESAAALAGDVVVVRYATAAMFVAALEPHLRRSSWAANLLLAPAFAPSASECLFLATWPSSTTSAGASQRPRPVLMLARVDAFPIFVSFTDACDGNDVEVVGRHVEALAEHLAGRVSAEWLGTVRRVTGPAWLSRPLADAVGRLLNRRATPHWTLTAAACTSTTLRLVDQAGSGATATTSGGGGEEGEVRRFVVGRDDEERLARLYEVFVLPPTPIDECRHQVRRTLADEPGSRVFVHVMRSAADDHDINDDHGDVKKKEEEEVITGFLYLKRETPFNFAISAVCTAPEYRCRGIAGRLVRAATRWALAPADSDGGGGKKEVCIFWMEEAPGRIYRKAGFGDDGMMGDWAGWTFEGLDAGPWPS</sequence>
<evidence type="ECO:0000313" key="3">
    <source>
        <dbReference type="Proteomes" id="UP000011083"/>
    </source>
</evidence>
<protein>
    <submittedName>
        <fullName evidence="2">Acetyltransferase, GNAT superfamily protein</fullName>
    </submittedName>
</protein>
<dbReference type="AlphaFoldDB" id="L8GLU2"/>
<evidence type="ECO:0000313" key="2">
    <source>
        <dbReference type="EMBL" id="ELR13683.1"/>
    </source>
</evidence>
<name>L8GLU2_ACACF</name>
<dbReference type="VEuPathDB" id="AmoebaDB:ACA1_332360"/>
<reference evidence="2 3" key="1">
    <citation type="journal article" date="2013" name="Genome Biol.">
        <title>Genome of Acanthamoeba castellanii highlights extensive lateral gene transfer and early evolution of tyrosine kinase signaling.</title>
        <authorList>
            <person name="Clarke M."/>
            <person name="Lohan A.J."/>
            <person name="Liu B."/>
            <person name="Lagkouvardos I."/>
            <person name="Roy S."/>
            <person name="Zafar N."/>
            <person name="Bertelli C."/>
            <person name="Schilde C."/>
            <person name="Kianianmomeni A."/>
            <person name="Burglin T.R."/>
            <person name="Frech C."/>
            <person name="Turcotte B."/>
            <person name="Kopec K.O."/>
            <person name="Synnott J.M."/>
            <person name="Choo C."/>
            <person name="Paponov I."/>
            <person name="Finkler A."/>
            <person name="Soon Heng Tan C."/>
            <person name="Hutchins A.P."/>
            <person name="Weinmeier T."/>
            <person name="Rattei T."/>
            <person name="Chu J.S."/>
            <person name="Gimenez G."/>
            <person name="Irimia M."/>
            <person name="Rigden D.J."/>
            <person name="Fitzpatrick D.A."/>
            <person name="Lorenzo-Morales J."/>
            <person name="Bateman A."/>
            <person name="Chiu C.H."/>
            <person name="Tang P."/>
            <person name="Hegemann P."/>
            <person name="Fromm H."/>
            <person name="Raoult D."/>
            <person name="Greub G."/>
            <person name="Miranda-Saavedra D."/>
            <person name="Chen N."/>
            <person name="Nash P."/>
            <person name="Ginger M.L."/>
            <person name="Horn M."/>
            <person name="Schaap P."/>
            <person name="Caler L."/>
            <person name="Loftus B."/>
        </authorList>
    </citation>
    <scope>NUCLEOTIDE SEQUENCE [LARGE SCALE GENOMIC DNA]</scope>
    <source>
        <strain evidence="2 3">Neff</strain>
    </source>
</reference>
<dbReference type="InterPro" id="IPR016181">
    <property type="entry name" value="Acyl_CoA_acyltransferase"/>
</dbReference>
<dbReference type="Gene3D" id="3.40.630.30">
    <property type="match status" value="1"/>
</dbReference>
<gene>
    <name evidence="2" type="ORF">ACA1_332360</name>
</gene>
<keyword evidence="2" id="KW-0808">Transferase</keyword>
<feature type="domain" description="N-acetyltransferase" evidence="1">
    <location>
        <begin position="206"/>
        <end position="360"/>
    </location>
</feature>
<dbReference type="InterPro" id="IPR000182">
    <property type="entry name" value="GNAT_dom"/>
</dbReference>
<dbReference type="GO" id="GO:0016747">
    <property type="term" value="F:acyltransferase activity, transferring groups other than amino-acyl groups"/>
    <property type="evidence" value="ECO:0007669"/>
    <property type="project" value="InterPro"/>
</dbReference>
<accession>L8GLU2</accession>
<dbReference type="SUPFAM" id="SSF55729">
    <property type="entry name" value="Acyl-CoA N-acyltransferases (Nat)"/>
    <property type="match status" value="1"/>
</dbReference>
<dbReference type="KEGG" id="acan:ACA1_332360"/>
<dbReference type="PROSITE" id="PS51186">
    <property type="entry name" value="GNAT"/>
    <property type="match status" value="1"/>
</dbReference>
<dbReference type="Proteomes" id="UP000011083">
    <property type="component" value="Unassembled WGS sequence"/>
</dbReference>